<name>W6RXI9_9CLOT</name>
<evidence type="ECO:0000256" key="4">
    <source>
        <dbReference type="ARBA" id="ARBA00022840"/>
    </source>
</evidence>
<dbReference type="PANTHER" id="PTHR43450:SF1">
    <property type="entry name" value="ASPARTATE--TRNA LIGASE, CYTOPLASMIC"/>
    <property type="match status" value="1"/>
</dbReference>
<gene>
    <name evidence="6" type="ORF">CM240_1185</name>
</gene>
<dbReference type="GO" id="GO:0005829">
    <property type="term" value="C:cytosol"/>
    <property type="evidence" value="ECO:0007669"/>
    <property type="project" value="TreeGrafter"/>
</dbReference>
<keyword evidence="7" id="KW-1185">Reference proteome</keyword>
<dbReference type="eggNOG" id="COG0017">
    <property type="taxonomic scope" value="Bacteria"/>
</dbReference>
<dbReference type="SUPFAM" id="SSF55681">
    <property type="entry name" value="Class II aaRS and biotin synthetases"/>
    <property type="match status" value="1"/>
</dbReference>
<dbReference type="GO" id="GO:0003723">
    <property type="term" value="F:RNA binding"/>
    <property type="evidence" value="ECO:0007669"/>
    <property type="project" value="TreeGrafter"/>
</dbReference>
<reference evidence="6 7" key="1">
    <citation type="submission" date="2013-11" db="EMBL/GenBank/DDBJ databases">
        <title>Complete genome sequence of Clostridum sp. M2/40.</title>
        <authorList>
            <person name="Wibberg D."/>
            <person name="Puehler A."/>
            <person name="Schlueter A."/>
        </authorList>
    </citation>
    <scope>NUCLEOTIDE SEQUENCE [LARGE SCALE GENOMIC DNA]</scope>
    <source>
        <strain evidence="7">M2/40</strain>
    </source>
</reference>
<dbReference type="EMBL" id="HG917868">
    <property type="protein sequence ID" value="CDM68349.1"/>
    <property type="molecule type" value="Genomic_DNA"/>
</dbReference>
<dbReference type="NCBIfam" id="NF005054">
    <property type="entry name" value="PRK06462.1-4"/>
    <property type="match status" value="1"/>
</dbReference>
<sequence>MKDVINNEEIEALEKVVKKVKRPELKEILSVQQQILRAIDEFMIKEDVTRVMPLMMAPITDTLNHDVEETELNYCGQKFDVMKSMIFHKQLILMNEGLEKIYIVSPNIRLERPERNDTRHLFEFSQVDFEFKNAKMDDVLSFIEKLVSYVFSDLKEKCSKEIINIAGSLDHLNISKSFDRYRTEDLYEKYGEDFEKIASEKAVEPFFLINHKREFYDKEDLNNPGTYLNYDLIWPRGYVEGLSGGEREFEYERILVRMDEIGQSRELFRNYIEIAKRGLLPQTAGAGLGVERITRYVLQLDGIDDVTIFNRKPGETPYIF</sequence>
<dbReference type="PANTHER" id="PTHR43450">
    <property type="entry name" value="ASPARTYL-TRNA SYNTHETASE"/>
    <property type="match status" value="1"/>
</dbReference>
<dbReference type="GO" id="GO:0004815">
    <property type="term" value="F:aspartate-tRNA ligase activity"/>
    <property type="evidence" value="ECO:0007669"/>
    <property type="project" value="InterPro"/>
</dbReference>
<dbReference type="Proteomes" id="UP000019426">
    <property type="component" value="Chromosome M2/40_rep1"/>
</dbReference>
<evidence type="ECO:0000259" key="5">
    <source>
        <dbReference type="PROSITE" id="PS50862"/>
    </source>
</evidence>
<dbReference type="Pfam" id="PF00152">
    <property type="entry name" value="tRNA-synt_2"/>
    <property type="match status" value="1"/>
</dbReference>
<dbReference type="AlphaFoldDB" id="W6RXI9"/>
<proteinExistence type="predicted"/>
<protein>
    <submittedName>
        <fullName evidence="6">tRNA synthetase class II (D K and N)</fullName>
    </submittedName>
</protein>
<dbReference type="InterPro" id="IPR045864">
    <property type="entry name" value="aa-tRNA-synth_II/BPL/LPL"/>
</dbReference>
<evidence type="ECO:0000313" key="6">
    <source>
        <dbReference type="EMBL" id="CDM68349.1"/>
    </source>
</evidence>
<dbReference type="HOGENOM" id="CLU_004553_2_2_9"/>
<organism evidence="6 7">
    <name type="scientific">Clostridium bornimense</name>
    <dbReference type="NCBI Taxonomy" id="1216932"/>
    <lineage>
        <taxon>Bacteria</taxon>
        <taxon>Bacillati</taxon>
        <taxon>Bacillota</taxon>
        <taxon>Clostridia</taxon>
        <taxon>Eubacteriales</taxon>
        <taxon>Clostridiaceae</taxon>
        <taxon>Clostridium</taxon>
    </lineage>
</organism>
<dbReference type="InterPro" id="IPR004523">
    <property type="entry name" value="Asp-tRNA_synthase_2"/>
</dbReference>
<dbReference type="OrthoDB" id="9762036at2"/>
<dbReference type="KEGG" id="clt:CM240_1185"/>
<dbReference type="PATRIC" id="fig|1216932.3.peg.1176"/>
<dbReference type="GO" id="GO:0016740">
    <property type="term" value="F:transferase activity"/>
    <property type="evidence" value="ECO:0007669"/>
    <property type="project" value="UniProtKB-ARBA"/>
</dbReference>
<evidence type="ECO:0000256" key="1">
    <source>
        <dbReference type="ARBA" id="ARBA00022490"/>
    </source>
</evidence>
<accession>W6RXI9</accession>
<dbReference type="Gene3D" id="3.30.930.10">
    <property type="entry name" value="Bira Bifunctional Protein, Domain 2"/>
    <property type="match status" value="1"/>
</dbReference>
<dbReference type="GO" id="GO:0017101">
    <property type="term" value="C:aminoacyl-tRNA synthetase multienzyme complex"/>
    <property type="evidence" value="ECO:0007669"/>
    <property type="project" value="TreeGrafter"/>
</dbReference>
<dbReference type="GO" id="GO:0140096">
    <property type="term" value="F:catalytic activity, acting on a protein"/>
    <property type="evidence" value="ECO:0007669"/>
    <property type="project" value="UniProtKB-ARBA"/>
</dbReference>
<keyword evidence="4" id="KW-0067">ATP-binding</keyword>
<evidence type="ECO:0000256" key="2">
    <source>
        <dbReference type="ARBA" id="ARBA00022598"/>
    </source>
</evidence>
<keyword evidence="6" id="KW-0030">Aminoacyl-tRNA synthetase</keyword>
<evidence type="ECO:0000313" key="7">
    <source>
        <dbReference type="Proteomes" id="UP000019426"/>
    </source>
</evidence>
<dbReference type="GO" id="GO:0005524">
    <property type="term" value="F:ATP binding"/>
    <property type="evidence" value="ECO:0007669"/>
    <property type="project" value="InterPro"/>
</dbReference>
<dbReference type="InterPro" id="IPR004364">
    <property type="entry name" value="Aa-tRNA-synt_II"/>
</dbReference>
<dbReference type="GO" id="GO:0006422">
    <property type="term" value="P:aspartyl-tRNA aminoacylation"/>
    <property type="evidence" value="ECO:0007669"/>
    <property type="project" value="InterPro"/>
</dbReference>
<evidence type="ECO:0000256" key="3">
    <source>
        <dbReference type="ARBA" id="ARBA00022741"/>
    </source>
</evidence>
<dbReference type="STRING" id="1216932.CM240_1185"/>
<keyword evidence="3" id="KW-0547">Nucleotide-binding</keyword>
<keyword evidence="1" id="KW-0963">Cytoplasm</keyword>
<feature type="domain" description="Aminoacyl-transfer RNA synthetases class-II family profile" evidence="5">
    <location>
        <begin position="99"/>
        <end position="317"/>
    </location>
</feature>
<dbReference type="RefSeq" id="WP_044037352.1">
    <property type="nucleotide sequence ID" value="NZ_HG917868.1"/>
</dbReference>
<dbReference type="InterPro" id="IPR006195">
    <property type="entry name" value="aa-tRNA-synth_II"/>
</dbReference>
<keyword evidence="2" id="KW-0436">Ligase</keyword>
<dbReference type="PROSITE" id="PS50862">
    <property type="entry name" value="AA_TRNA_LIGASE_II"/>
    <property type="match status" value="1"/>
</dbReference>